<dbReference type="CDD" id="cd11614">
    <property type="entry name" value="SAF_CpaB_FlgA_like"/>
    <property type="match status" value="1"/>
</dbReference>
<feature type="domain" description="SAF" evidence="2">
    <location>
        <begin position="40"/>
        <end position="101"/>
    </location>
</feature>
<dbReference type="EMBL" id="JBHSRF010000088">
    <property type="protein sequence ID" value="MFC6086441.1"/>
    <property type="molecule type" value="Genomic_DNA"/>
</dbReference>
<sequence>MRQTAPPLRLINRHRRLLAVLLAATATWCVTLAVHPPPTTAILAAAHDLKSGPLTATDLTVIHLPDHAVPDGALRPGTPLTGRVLAAPLRRGEPLTDLRLLGPTLVDTYGPGMRATPVRLHDPGAATLVHPGDVIDVIGTTTQWEDTPTPPTPTVIPSLTVIALPAPNPDQPTDSGPLIVLATTPDQATRLAHAATTARLSIALHGRTP</sequence>
<proteinExistence type="predicted"/>
<name>A0ABW1NTW3_9ACTN</name>
<dbReference type="RefSeq" id="WP_380761636.1">
    <property type="nucleotide sequence ID" value="NZ_JBHSRF010000088.1"/>
</dbReference>
<keyword evidence="4" id="KW-1185">Reference proteome</keyword>
<reference evidence="4" key="1">
    <citation type="journal article" date="2019" name="Int. J. Syst. Evol. Microbiol.">
        <title>The Global Catalogue of Microorganisms (GCM) 10K type strain sequencing project: providing services to taxonomists for standard genome sequencing and annotation.</title>
        <authorList>
            <consortium name="The Broad Institute Genomics Platform"/>
            <consortium name="The Broad Institute Genome Sequencing Center for Infectious Disease"/>
            <person name="Wu L."/>
            <person name="Ma J."/>
        </authorList>
    </citation>
    <scope>NUCLEOTIDE SEQUENCE [LARGE SCALE GENOMIC DNA]</scope>
    <source>
        <strain evidence="4">JCM 30346</strain>
    </source>
</reference>
<gene>
    <name evidence="3" type="primary">cpaB</name>
    <name evidence="3" type="ORF">ACFP1K_35085</name>
</gene>
<keyword evidence="1" id="KW-0732">Signal</keyword>
<dbReference type="Pfam" id="PF16976">
    <property type="entry name" value="RcpC"/>
    <property type="match status" value="1"/>
</dbReference>
<evidence type="ECO:0000313" key="3">
    <source>
        <dbReference type="EMBL" id="MFC6086441.1"/>
    </source>
</evidence>
<dbReference type="InterPro" id="IPR013974">
    <property type="entry name" value="SAF"/>
</dbReference>
<comment type="caution">
    <text evidence="3">The sequence shown here is derived from an EMBL/GenBank/DDBJ whole genome shotgun (WGS) entry which is preliminary data.</text>
</comment>
<evidence type="ECO:0000259" key="2">
    <source>
        <dbReference type="SMART" id="SM00858"/>
    </source>
</evidence>
<evidence type="ECO:0000313" key="4">
    <source>
        <dbReference type="Proteomes" id="UP001596137"/>
    </source>
</evidence>
<dbReference type="NCBIfam" id="TIGR03177">
    <property type="entry name" value="pilus_cpaB"/>
    <property type="match status" value="1"/>
</dbReference>
<protein>
    <submittedName>
        <fullName evidence="3">Flp pilus assembly protein CpaB</fullName>
    </submittedName>
</protein>
<dbReference type="SMART" id="SM00858">
    <property type="entry name" value="SAF"/>
    <property type="match status" value="1"/>
</dbReference>
<feature type="signal peptide" evidence="1">
    <location>
        <begin position="1"/>
        <end position="33"/>
    </location>
</feature>
<evidence type="ECO:0000256" key="1">
    <source>
        <dbReference type="SAM" id="SignalP"/>
    </source>
</evidence>
<dbReference type="InterPro" id="IPR031571">
    <property type="entry name" value="RcpC_dom"/>
</dbReference>
<organism evidence="3 4">
    <name type="scientific">Sphaerisporangium aureirubrum</name>
    <dbReference type="NCBI Taxonomy" id="1544736"/>
    <lineage>
        <taxon>Bacteria</taxon>
        <taxon>Bacillati</taxon>
        <taxon>Actinomycetota</taxon>
        <taxon>Actinomycetes</taxon>
        <taxon>Streptosporangiales</taxon>
        <taxon>Streptosporangiaceae</taxon>
        <taxon>Sphaerisporangium</taxon>
    </lineage>
</organism>
<dbReference type="Proteomes" id="UP001596137">
    <property type="component" value="Unassembled WGS sequence"/>
</dbReference>
<accession>A0ABW1NTW3</accession>
<dbReference type="InterPro" id="IPR017592">
    <property type="entry name" value="Pilus_assmbl_Flp-typ_CpaB"/>
</dbReference>
<feature type="chain" id="PRO_5046399984" evidence="1">
    <location>
        <begin position="34"/>
        <end position="209"/>
    </location>
</feature>